<evidence type="ECO:0000256" key="3">
    <source>
        <dbReference type="ARBA" id="ARBA00012829"/>
    </source>
</evidence>
<dbReference type="InterPro" id="IPR004154">
    <property type="entry name" value="Anticodon-bd"/>
</dbReference>
<dbReference type="InterPro" id="IPR002315">
    <property type="entry name" value="tRNA-synt_gly"/>
</dbReference>
<evidence type="ECO:0000256" key="4">
    <source>
        <dbReference type="ARBA" id="ARBA00022490"/>
    </source>
</evidence>
<dbReference type="PANTHER" id="PTHR10745:SF0">
    <property type="entry name" value="GLYCINE--TRNA LIGASE"/>
    <property type="match status" value="1"/>
</dbReference>
<dbReference type="Gene3D" id="3.30.930.10">
    <property type="entry name" value="Bira Bifunctional Protein, Domain 2"/>
    <property type="match status" value="2"/>
</dbReference>
<feature type="domain" description="Aminoacyl-transfer RNA synthetases class-II family profile" evidence="11">
    <location>
        <begin position="23"/>
        <end position="455"/>
    </location>
</feature>
<comment type="subcellular location">
    <subcellularLocation>
        <location evidence="1">Cytoplasm</location>
    </subcellularLocation>
</comment>
<dbReference type="GO" id="GO:0005524">
    <property type="term" value="F:ATP binding"/>
    <property type="evidence" value="ECO:0007669"/>
    <property type="project" value="UniProtKB-KW"/>
</dbReference>
<dbReference type="NCBIfam" id="TIGR00389">
    <property type="entry name" value="glyS_dimeric"/>
    <property type="match status" value="1"/>
</dbReference>
<evidence type="ECO:0000256" key="10">
    <source>
        <dbReference type="ARBA" id="ARBA00030057"/>
    </source>
</evidence>
<dbReference type="InterPro" id="IPR045864">
    <property type="entry name" value="aa-tRNA-synth_II/BPL/LPL"/>
</dbReference>
<dbReference type="InterPro" id="IPR033731">
    <property type="entry name" value="GlyRS-like_core"/>
</dbReference>
<proteinExistence type="inferred from homology"/>
<evidence type="ECO:0000256" key="5">
    <source>
        <dbReference type="ARBA" id="ARBA00022598"/>
    </source>
</evidence>
<evidence type="ECO:0000256" key="6">
    <source>
        <dbReference type="ARBA" id="ARBA00022741"/>
    </source>
</evidence>
<dbReference type="EC" id="6.1.1.14" evidence="3"/>
<evidence type="ECO:0000256" key="7">
    <source>
        <dbReference type="ARBA" id="ARBA00022840"/>
    </source>
</evidence>
<dbReference type="GO" id="GO:0004820">
    <property type="term" value="F:glycine-tRNA ligase activity"/>
    <property type="evidence" value="ECO:0007669"/>
    <property type="project" value="UniProtKB-EC"/>
</dbReference>
<keyword evidence="4" id="KW-0963">Cytoplasm</keyword>
<evidence type="ECO:0000256" key="1">
    <source>
        <dbReference type="ARBA" id="ARBA00004496"/>
    </source>
</evidence>
<dbReference type="PATRIC" id="fig|1839936.3.peg.110"/>
<dbReference type="InterPro" id="IPR036621">
    <property type="entry name" value="Anticodon-bd_dom_sf"/>
</dbReference>
<dbReference type="EMBL" id="LYOR01000001">
    <property type="protein sequence ID" value="OFV66817.1"/>
    <property type="molecule type" value="Genomic_DNA"/>
</dbReference>
<evidence type="ECO:0000256" key="2">
    <source>
        <dbReference type="ARBA" id="ARBA00008226"/>
    </source>
</evidence>
<dbReference type="PANTHER" id="PTHR10745">
    <property type="entry name" value="GLYCYL-TRNA SYNTHETASE/DNA POLYMERASE SUBUNIT GAMMA-2"/>
    <property type="match status" value="1"/>
</dbReference>
<reference evidence="12" key="1">
    <citation type="submission" date="2016-05" db="EMBL/GenBank/DDBJ databases">
        <title>Microbial consortia oxidize butane by reversing methanogenesis.</title>
        <authorList>
            <person name="Laso-Perez R."/>
            <person name="Richter M."/>
            <person name="Wegener G."/>
            <person name="Musat F."/>
        </authorList>
    </citation>
    <scope>NUCLEOTIDE SEQUENCE [LARGE SCALE GENOMIC DNA]</scope>
    <source>
        <strain evidence="12">BOX1</strain>
    </source>
</reference>
<keyword evidence="5 12" id="KW-0436">Ligase</keyword>
<dbReference type="PRINTS" id="PR01043">
    <property type="entry name" value="TRNASYNTHGLY"/>
</dbReference>
<dbReference type="AlphaFoldDB" id="A0A1F2P631"/>
<protein>
    <recommendedName>
        <fullName evidence="3">glycine--tRNA ligase</fullName>
        <ecNumber evidence="3">6.1.1.14</ecNumber>
    </recommendedName>
    <alternativeName>
        <fullName evidence="10">Diadenosine tetraphosphate synthetase</fullName>
    </alternativeName>
</protein>
<dbReference type="Proteomes" id="UP000185779">
    <property type="component" value="Unassembled WGS sequence"/>
</dbReference>
<comment type="caution">
    <text evidence="12">The sequence shown here is derived from an EMBL/GenBank/DDBJ whole genome shotgun (WGS) entry which is preliminary data.</text>
</comment>
<organism evidence="12 13">
    <name type="scientific">Candidatus Syntropharchaeum butanivorans</name>
    <dbReference type="NCBI Taxonomy" id="1839936"/>
    <lineage>
        <taxon>Archaea</taxon>
        <taxon>Methanobacteriati</taxon>
        <taxon>Methanobacteriota</taxon>
        <taxon>Stenosarchaea group</taxon>
        <taxon>Methanomicrobia</taxon>
        <taxon>Methanosarcinales</taxon>
        <taxon>ANME-2 cluster</taxon>
        <taxon>Candidatus Syntropharchaeum</taxon>
    </lineage>
</organism>
<gene>
    <name evidence="12" type="ORF">SBU_000110</name>
</gene>
<dbReference type="Gene3D" id="3.30.720.200">
    <property type="match status" value="1"/>
</dbReference>
<evidence type="ECO:0000259" key="11">
    <source>
        <dbReference type="PROSITE" id="PS50862"/>
    </source>
</evidence>
<keyword evidence="6" id="KW-0547">Nucleotide-binding</keyword>
<keyword evidence="8" id="KW-0648">Protein biosynthesis</keyword>
<evidence type="ECO:0000256" key="9">
    <source>
        <dbReference type="ARBA" id="ARBA00023146"/>
    </source>
</evidence>
<dbReference type="GO" id="GO:0006426">
    <property type="term" value="P:glycyl-tRNA aminoacylation"/>
    <property type="evidence" value="ECO:0007669"/>
    <property type="project" value="InterPro"/>
</dbReference>
<keyword evidence="13" id="KW-1185">Reference proteome</keyword>
<dbReference type="Gene3D" id="3.40.50.800">
    <property type="entry name" value="Anticodon-binding domain"/>
    <property type="match status" value="1"/>
</dbReference>
<dbReference type="SUPFAM" id="SSF55681">
    <property type="entry name" value="Class II aaRS and biotin synthetases"/>
    <property type="match status" value="1"/>
</dbReference>
<dbReference type="FunFam" id="3.40.50.800:FF:000002">
    <property type="entry name" value="Glycine--tRNA ligase"/>
    <property type="match status" value="1"/>
</dbReference>
<comment type="similarity">
    <text evidence="2">Belongs to the class-II aminoacyl-tRNA synthetase family.</text>
</comment>
<dbReference type="InterPro" id="IPR027031">
    <property type="entry name" value="Gly-tRNA_synthase/POLG2"/>
</dbReference>
<dbReference type="CDD" id="cd00774">
    <property type="entry name" value="GlyRS-like_core"/>
    <property type="match status" value="1"/>
</dbReference>
<dbReference type="PROSITE" id="PS50862">
    <property type="entry name" value="AA_TRNA_LIGASE_II"/>
    <property type="match status" value="1"/>
</dbReference>
<sequence length="556" mass="64166">MDRDGRRYFNHPTFNWLMDIYEEVMELAKRRGFLWPSFEIYGGTAGFYDYGPLGAALKRNIEHLWRRFYVIGEGFYEIETPIIGVEEIFRASGHLASFTDPIVECKSCKEFFRADHIGDRCPVCDGELGDVFEFNLMFKSFIGPGSKRAGYLRPETAQGIFVDFPRLLRFFREKIPFGIVQIGKAFRNEISPRQGLIRLREFTQAEAEIFVNPQEKTHPGFDLVKDEVLTLLPRGADEPTRWRLADAVREGIIAHELLAYHIHLTYRFLTAVGISEDRLRFRQHMLDEMAHYASDCWDAEVLLDRLGWIEVVGIADRTDYDLKAHQEASKVDLGVFMAYDKPKVIEKRKIKPKMEVIGPRFKQDAKRIVAALEAMDPDEVGDQEIVLELEGREVTITPDMFECVKVREEVSGERLIPHVIEPSFGIDRIFYAVLEHAFSEEEVEGERRVVLRLLPSIAPIQACVLPLLGARDELVKVARDVHRQLRRQGLIVEYDASGTIGRRYRRQDEIGTPFCITIDYETLEDDTVTVRFRDSMEQVRVAIDELGDWLHSELGL</sequence>
<keyword evidence="7" id="KW-0067">ATP-binding</keyword>
<dbReference type="STRING" id="1839936.SBU_000110"/>
<evidence type="ECO:0000313" key="13">
    <source>
        <dbReference type="Proteomes" id="UP000185779"/>
    </source>
</evidence>
<evidence type="ECO:0000256" key="8">
    <source>
        <dbReference type="ARBA" id="ARBA00022917"/>
    </source>
</evidence>
<dbReference type="CDD" id="cd00858">
    <property type="entry name" value="GlyRS_anticodon"/>
    <property type="match status" value="1"/>
</dbReference>
<dbReference type="Pfam" id="PF03129">
    <property type="entry name" value="HGTP_anticodon"/>
    <property type="match status" value="1"/>
</dbReference>
<dbReference type="Pfam" id="PF00587">
    <property type="entry name" value="tRNA-synt_2b"/>
    <property type="match status" value="1"/>
</dbReference>
<dbReference type="InterPro" id="IPR006195">
    <property type="entry name" value="aa-tRNA-synth_II"/>
</dbReference>
<dbReference type="GO" id="GO:0044281">
    <property type="term" value="P:small molecule metabolic process"/>
    <property type="evidence" value="ECO:0007669"/>
    <property type="project" value="UniProtKB-ARBA"/>
</dbReference>
<keyword evidence="9" id="KW-0030">Aminoacyl-tRNA synthetase</keyword>
<dbReference type="SUPFAM" id="SSF52954">
    <property type="entry name" value="Class II aaRS ABD-related"/>
    <property type="match status" value="1"/>
</dbReference>
<evidence type="ECO:0000313" key="12">
    <source>
        <dbReference type="EMBL" id="OFV66817.1"/>
    </source>
</evidence>
<dbReference type="InterPro" id="IPR002314">
    <property type="entry name" value="aa-tRNA-synt_IIb"/>
</dbReference>
<accession>A0A1F2P631</accession>
<dbReference type="NCBIfam" id="NF003211">
    <property type="entry name" value="PRK04173.1"/>
    <property type="match status" value="1"/>
</dbReference>
<name>A0A1F2P631_9EURY</name>
<dbReference type="GO" id="GO:0005737">
    <property type="term" value="C:cytoplasm"/>
    <property type="evidence" value="ECO:0007669"/>
    <property type="project" value="UniProtKB-SubCell"/>
</dbReference>